<comment type="subcellular location">
    <subcellularLocation>
        <location evidence="1">Membrane</location>
        <topology evidence="1">Multi-pass membrane protein</topology>
    </subcellularLocation>
</comment>
<reference evidence="8" key="2">
    <citation type="submission" date="2020-09" db="EMBL/GenBank/DDBJ databases">
        <authorList>
            <person name="Sun Q."/>
            <person name="Zhou Y."/>
        </authorList>
    </citation>
    <scope>NUCLEOTIDE SEQUENCE</scope>
    <source>
        <strain evidence="8">CGMCC 1.15958</strain>
    </source>
</reference>
<feature type="transmembrane region" description="Helical" evidence="6">
    <location>
        <begin position="102"/>
        <end position="123"/>
    </location>
</feature>
<feature type="transmembrane region" description="Helical" evidence="6">
    <location>
        <begin position="76"/>
        <end position="96"/>
    </location>
</feature>
<sequence length="298" mass="32419">MNKNTFTNPENRTLISWLLLSLLAIMWGSSFIIIKKSLDAFTPIQIGTVRILAAGLVFLPWIISSRKQFPKEKTKYFIASGLLGYFLPAFLFAFAGSKINSSLSGTLNSATPLFVLIVGAIFFQQIIKRWQVAGLVLGFAGSVILVLSSSKDGLSLNQLNPYALLIILASLMYGFNVNIVGKHLSGINAVLLSGWTLFSVAVVSAIILFSTDFVSRINTDTLQPLMMLLLLGAINSGIAAIIFNYVLQISSPVFASSVTYLIPVVATLMGFIDGESISFLHYFGMTIILVGVYLINKK</sequence>
<evidence type="ECO:0000256" key="3">
    <source>
        <dbReference type="ARBA" id="ARBA00022692"/>
    </source>
</evidence>
<dbReference type="AlphaFoldDB" id="A0A917DIT9"/>
<evidence type="ECO:0000256" key="6">
    <source>
        <dbReference type="SAM" id="Phobius"/>
    </source>
</evidence>
<dbReference type="SUPFAM" id="SSF103481">
    <property type="entry name" value="Multidrug resistance efflux transporter EmrE"/>
    <property type="match status" value="2"/>
</dbReference>
<evidence type="ECO:0000313" key="8">
    <source>
        <dbReference type="EMBL" id="GGD41228.1"/>
    </source>
</evidence>
<protein>
    <submittedName>
        <fullName evidence="8">Permease</fullName>
    </submittedName>
</protein>
<feature type="transmembrane region" description="Helical" evidence="6">
    <location>
        <begin position="222"/>
        <end position="246"/>
    </location>
</feature>
<gene>
    <name evidence="8" type="primary">fjo11</name>
    <name evidence="8" type="ORF">GCM10011514_01560</name>
</gene>
<keyword evidence="3 6" id="KW-0812">Transmembrane</keyword>
<name>A0A917DIT9_9BACT</name>
<feature type="transmembrane region" description="Helical" evidence="6">
    <location>
        <begin position="130"/>
        <end position="147"/>
    </location>
</feature>
<dbReference type="Proteomes" id="UP000609064">
    <property type="component" value="Unassembled WGS sequence"/>
</dbReference>
<dbReference type="PANTHER" id="PTHR32322:SF2">
    <property type="entry name" value="EAMA DOMAIN-CONTAINING PROTEIN"/>
    <property type="match status" value="1"/>
</dbReference>
<dbReference type="InterPro" id="IPR037185">
    <property type="entry name" value="EmrE-like"/>
</dbReference>
<keyword evidence="4 6" id="KW-1133">Transmembrane helix</keyword>
<dbReference type="InterPro" id="IPR050638">
    <property type="entry name" value="AA-Vitamin_Transporters"/>
</dbReference>
<feature type="domain" description="EamA" evidence="7">
    <location>
        <begin position="18"/>
        <end position="146"/>
    </location>
</feature>
<accession>A0A917DIT9</accession>
<dbReference type="InterPro" id="IPR000620">
    <property type="entry name" value="EamA_dom"/>
</dbReference>
<keyword evidence="9" id="KW-1185">Reference proteome</keyword>
<evidence type="ECO:0000256" key="2">
    <source>
        <dbReference type="ARBA" id="ARBA00007362"/>
    </source>
</evidence>
<evidence type="ECO:0000256" key="5">
    <source>
        <dbReference type="ARBA" id="ARBA00023136"/>
    </source>
</evidence>
<dbReference type="Pfam" id="PF00892">
    <property type="entry name" value="EamA"/>
    <property type="match status" value="2"/>
</dbReference>
<evidence type="ECO:0000256" key="4">
    <source>
        <dbReference type="ARBA" id="ARBA00022989"/>
    </source>
</evidence>
<evidence type="ECO:0000313" key="9">
    <source>
        <dbReference type="Proteomes" id="UP000609064"/>
    </source>
</evidence>
<keyword evidence="5 6" id="KW-0472">Membrane</keyword>
<feature type="domain" description="EamA" evidence="7">
    <location>
        <begin position="162"/>
        <end position="296"/>
    </location>
</feature>
<evidence type="ECO:0000256" key="1">
    <source>
        <dbReference type="ARBA" id="ARBA00004141"/>
    </source>
</evidence>
<evidence type="ECO:0000259" key="7">
    <source>
        <dbReference type="Pfam" id="PF00892"/>
    </source>
</evidence>
<dbReference type="GO" id="GO:0016020">
    <property type="term" value="C:membrane"/>
    <property type="evidence" value="ECO:0007669"/>
    <property type="project" value="UniProtKB-SubCell"/>
</dbReference>
<feature type="transmembrane region" description="Helical" evidence="6">
    <location>
        <begin position="159"/>
        <end position="177"/>
    </location>
</feature>
<organism evidence="8 9">
    <name type="scientific">Emticicia aquatilis</name>
    <dbReference type="NCBI Taxonomy" id="1537369"/>
    <lineage>
        <taxon>Bacteria</taxon>
        <taxon>Pseudomonadati</taxon>
        <taxon>Bacteroidota</taxon>
        <taxon>Cytophagia</taxon>
        <taxon>Cytophagales</taxon>
        <taxon>Leadbetterellaceae</taxon>
        <taxon>Emticicia</taxon>
    </lineage>
</organism>
<comment type="caution">
    <text evidence="8">The sequence shown here is derived from an EMBL/GenBank/DDBJ whole genome shotgun (WGS) entry which is preliminary data.</text>
</comment>
<feature type="transmembrane region" description="Helical" evidence="6">
    <location>
        <begin position="253"/>
        <end position="272"/>
    </location>
</feature>
<feature type="transmembrane region" description="Helical" evidence="6">
    <location>
        <begin position="40"/>
        <end position="64"/>
    </location>
</feature>
<feature type="transmembrane region" description="Helical" evidence="6">
    <location>
        <begin position="189"/>
        <end position="210"/>
    </location>
</feature>
<dbReference type="RefSeq" id="WP_188763671.1">
    <property type="nucleotide sequence ID" value="NZ_BMKK01000001.1"/>
</dbReference>
<reference evidence="8" key="1">
    <citation type="journal article" date="2014" name="Int. J. Syst. Evol. Microbiol.">
        <title>Complete genome sequence of Corynebacterium casei LMG S-19264T (=DSM 44701T), isolated from a smear-ripened cheese.</title>
        <authorList>
            <consortium name="US DOE Joint Genome Institute (JGI-PGF)"/>
            <person name="Walter F."/>
            <person name="Albersmeier A."/>
            <person name="Kalinowski J."/>
            <person name="Ruckert C."/>
        </authorList>
    </citation>
    <scope>NUCLEOTIDE SEQUENCE</scope>
    <source>
        <strain evidence="8">CGMCC 1.15958</strain>
    </source>
</reference>
<dbReference type="EMBL" id="BMKK01000001">
    <property type="protein sequence ID" value="GGD41228.1"/>
    <property type="molecule type" value="Genomic_DNA"/>
</dbReference>
<dbReference type="PANTHER" id="PTHR32322">
    <property type="entry name" value="INNER MEMBRANE TRANSPORTER"/>
    <property type="match status" value="1"/>
</dbReference>
<feature type="transmembrane region" description="Helical" evidence="6">
    <location>
        <begin position="278"/>
        <end position="295"/>
    </location>
</feature>
<comment type="similarity">
    <text evidence="2">Belongs to the EamA transporter family.</text>
</comment>
<feature type="transmembrane region" description="Helical" evidence="6">
    <location>
        <begin position="12"/>
        <end position="34"/>
    </location>
</feature>
<proteinExistence type="inferred from homology"/>